<name>A0A511JFJ9_9CELL</name>
<dbReference type="EMBL" id="BJWH01000001">
    <property type="protein sequence ID" value="GEL96589.1"/>
    <property type="molecule type" value="Genomic_DNA"/>
</dbReference>
<keyword evidence="4" id="KW-1185">Reference proteome</keyword>
<evidence type="ECO:0000313" key="3">
    <source>
        <dbReference type="EMBL" id="GEL96589.1"/>
    </source>
</evidence>
<feature type="region of interest" description="Disordered" evidence="1">
    <location>
        <begin position="151"/>
        <end position="190"/>
    </location>
</feature>
<gene>
    <name evidence="3" type="ORF">CTE05_01360</name>
</gene>
<reference evidence="3 4" key="1">
    <citation type="submission" date="2019-07" db="EMBL/GenBank/DDBJ databases">
        <title>Whole genome shotgun sequence of Cellulomonas terrae NBRC 100819.</title>
        <authorList>
            <person name="Hosoyama A."/>
            <person name="Uohara A."/>
            <person name="Ohji S."/>
            <person name="Ichikawa N."/>
        </authorList>
    </citation>
    <scope>NUCLEOTIDE SEQUENCE [LARGE SCALE GENOMIC DNA]</scope>
    <source>
        <strain evidence="3 4">NBRC 100819</strain>
    </source>
</reference>
<proteinExistence type="predicted"/>
<evidence type="ECO:0000256" key="2">
    <source>
        <dbReference type="SAM" id="Phobius"/>
    </source>
</evidence>
<dbReference type="RefSeq" id="WP_307724275.1">
    <property type="nucleotide sequence ID" value="NZ_BJWH01000001.1"/>
</dbReference>
<organism evidence="3 4">
    <name type="scientific">Cellulomonas terrae</name>
    <dbReference type="NCBI Taxonomy" id="311234"/>
    <lineage>
        <taxon>Bacteria</taxon>
        <taxon>Bacillati</taxon>
        <taxon>Actinomycetota</taxon>
        <taxon>Actinomycetes</taxon>
        <taxon>Micrococcales</taxon>
        <taxon>Cellulomonadaceae</taxon>
        <taxon>Cellulomonas</taxon>
    </lineage>
</organism>
<comment type="caution">
    <text evidence="3">The sequence shown here is derived from an EMBL/GenBank/DDBJ whole genome shotgun (WGS) entry which is preliminary data.</text>
</comment>
<dbReference type="AlphaFoldDB" id="A0A511JFJ9"/>
<feature type="compositionally biased region" description="Low complexity" evidence="1">
    <location>
        <begin position="151"/>
        <end position="161"/>
    </location>
</feature>
<keyword evidence="2" id="KW-0812">Transmembrane</keyword>
<keyword evidence="2" id="KW-1133">Transmembrane helix</keyword>
<feature type="transmembrane region" description="Helical" evidence="2">
    <location>
        <begin position="12"/>
        <end position="38"/>
    </location>
</feature>
<protein>
    <recommendedName>
        <fullName evidence="5">Aromatic ring-opening dioxygenase LigA</fullName>
    </recommendedName>
</protein>
<feature type="compositionally biased region" description="Pro residues" evidence="1">
    <location>
        <begin position="162"/>
        <end position="190"/>
    </location>
</feature>
<sequence>MTTTTTTGSSKTVRVLGLLTIIFGIIFIIAGGVTWGAVASNLAAEKITVSDDAQAFGGQLVDTPWEAWFQADIINTHALEASDGKTYAELDQDDPTRQTVMTASFLRASLFTSVVAFGVALLVVGIGVVFILIGWALRKAAAAGGAVISSATASGGSSSYPDPVPAGRPTAPPAPTSSTTPPPAPTGPKA</sequence>
<evidence type="ECO:0008006" key="5">
    <source>
        <dbReference type="Google" id="ProtNLM"/>
    </source>
</evidence>
<keyword evidence="2" id="KW-0472">Membrane</keyword>
<evidence type="ECO:0000313" key="4">
    <source>
        <dbReference type="Proteomes" id="UP000321049"/>
    </source>
</evidence>
<dbReference type="Proteomes" id="UP000321049">
    <property type="component" value="Unassembled WGS sequence"/>
</dbReference>
<feature type="transmembrane region" description="Helical" evidence="2">
    <location>
        <begin position="110"/>
        <end position="137"/>
    </location>
</feature>
<evidence type="ECO:0000256" key="1">
    <source>
        <dbReference type="SAM" id="MobiDB-lite"/>
    </source>
</evidence>
<accession>A0A511JFJ9</accession>